<dbReference type="Pfam" id="PF00174">
    <property type="entry name" value="Oxidored_molyb"/>
    <property type="match status" value="1"/>
</dbReference>
<dbReference type="InterPro" id="IPR036374">
    <property type="entry name" value="OxRdtase_Mopterin-bd_sf"/>
</dbReference>
<gene>
    <name evidence="3" type="ORF">SAMN06296378_0188</name>
</gene>
<protein>
    <submittedName>
        <fullName evidence="3">DMSO/TMAO reductase YedYZ, molybdopterin-dependent catalytic subunit</fullName>
    </submittedName>
</protein>
<keyword evidence="1" id="KW-1133">Transmembrane helix</keyword>
<organism evidence="3 4">
    <name type="scientific">Salinibacterium xinjiangense</name>
    <dbReference type="NCBI Taxonomy" id="386302"/>
    <lineage>
        <taxon>Bacteria</taxon>
        <taxon>Bacillati</taxon>
        <taxon>Actinomycetota</taxon>
        <taxon>Actinomycetes</taxon>
        <taxon>Micrococcales</taxon>
        <taxon>Microbacteriaceae</taxon>
        <taxon>Salinibacterium</taxon>
    </lineage>
</organism>
<dbReference type="RefSeq" id="WP_097059378.1">
    <property type="nucleotide sequence ID" value="NZ_BMLC01000002.1"/>
</dbReference>
<dbReference type="AlphaFoldDB" id="A0A2C8Y9U1"/>
<dbReference type="GO" id="GO:0043546">
    <property type="term" value="F:molybdopterin cofactor binding"/>
    <property type="evidence" value="ECO:0007669"/>
    <property type="project" value="TreeGrafter"/>
</dbReference>
<dbReference type="Proteomes" id="UP000219440">
    <property type="component" value="Unassembled WGS sequence"/>
</dbReference>
<dbReference type="Gene3D" id="3.90.420.10">
    <property type="entry name" value="Oxidoreductase, molybdopterin-binding domain"/>
    <property type="match status" value="1"/>
</dbReference>
<evidence type="ECO:0000313" key="4">
    <source>
        <dbReference type="Proteomes" id="UP000219440"/>
    </source>
</evidence>
<evidence type="ECO:0000256" key="1">
    <source>
        <dbReference type="SAM" id="Phobius"/>
    </source>
</evidence>
<feature type="transmembrane region" description="Helical" evidence="1">
    <location>
        <begin position="69"/>
        <end position="89"/>
    </location>
</feature>
<dbReference type="EMBL" id="OCST01000001">
    <property type="protein sequence ID" value="SOE46983.1"/>
    <property type="molecule type" value="Genomic_DNA"/>
</dbReference>
<dbReference type="SUPFAM" id="SSF56524">
    <property type="entry name" value="Oxidoreductase molybdopterin-binding domain"/>
    <property type="match status" value="1"/>
</dbReference>
<keyword evidence="1" id="KW-0472">Membrane</keyword>
<dbReference type="GO" id="GO:0008482">
    <property type="term" value="F:sulfite oxidase activity"/>
    <property type="evidence" value="ECO:0007669"/>
    <property type="project" value="TreeGrafter"/>
</dbReference>
<dbReference type="SUPFAM" id="SSF81296">
    <property type="entry name" value="E set domains"/>
    <property type="match status" value="1"/>
</dbReference>
<feature type="domain" description="Oxidoreductase molybdopterin-binding" evidence="2">
    <location>
        <begin position="253"/>
        <end position="406"/>
    </location>
</feature>
<dbReference type="InterPro" id="IPR000572">
    <property type="entry name" value="OxRdtase_Mopterin-bd_dom"/>
</dbReference>
<feature type="transmembrane region" description="Helical" evidence="1">
    <location>
        <begin position="120"/>
        <end position="137"/>
    </location>
</feature>
<feature type="transmembrane region" description="Helical" evidence="1">
    <location>
        <begin position="178"/>
        <end position="199"/>
    </location>
</feature>
<dbReference type="Gene3D" id="2.60.40.650">
    <property type="match status" value="1"/>
</dbReference>
<name>A0A2C8Y9U1_9MICO</name>
<accession>A0A2C8Y9U1</accession>
<dbReference type="InterPro" id="IPR014756">
    <property type="entry name" value="Ig_E-set"/>
</dbReference>
<dbReference type="GO" id="GO:0020037">
    <property type="term" value="F:heme binding"/>
    <property type="evidence" value="ECO:0007669"/>
    <property type="project" value="TreeGrafter"/>
</dbReference>
<dbReference type="GO" id="GO:0006790">
    <property type="term" value="P:sulfur compound metabolic process"/>
    <property type="evidence" value="ECO:0007669"/>
    <property type="project" value="TreeGrafter"/>
</dbReference>
<sequence>MDPRRITLWAAITGVLAAVVTLAIAEAFAAFMATPGSSPLFAVGAAVVDLVPTWLKDLVISLFGTGDKVALFVVLGILVLILAMVVGVLQFRRPPWGSVLLAAVGVVSVLAVATRAGSSALWALPSLAGVFGGIMVLRATSNKLHDWVHASAPTPAPITPGLSSTRNAARASVTRRRFFILLGGTAAGAVVIGLGARALNAGTAAVNTVRQALVLPAPAIAAPAIAAGASLDIPGISPLISSNDGFYRIDTALQVPVIDVASWKLKITGMVDNEIEIGFDELLELPMTEHVVTLMCVSNEVGGDLVGNATWLGYPIRELLKRAGPKAGADMVLSTSIDGFTAGTPLDVLLEEDRQSLLAVGMNGEPLPIEHGFPVRMVVPGLYGYVSATKWVVELRVTTFAADMGYWTPRGWDALGPVKTASRIDVPSSGSSTPAGTVAIAGVAWAQHRGVEGVEVRIDDGDWQPATMAEAISIDTWRQWYLEWDATAGNHTVAVRATGAPSDTQRENRIPVAPNGSEGFHTITVNVT</sequence>
<feature type="transmembrane region" description="Helical" evidence="1">
    <location>
        <begin position="6"/>
        <end position="28"/>
    </location>
</feature>
<evidence type="ECO:0000313" key="3">
    <source>
        <dbReference type="EMBL" id="SOE46983.1"/>
    </source>
</evidence>
<dbReference type="OrthoDB" id="9795587at2"/>
<feature type="transmembrane region" description="Helical" evidence="1">
    <location>
        <begin position="96"/>
        <end position="114"/>
    </location>
</feature>
<reference evidence="3 4" key="1">
    <citation type="submission" date="2017-09" db="EMBL/GenBank/DDBJ databases">
        <authorList>
            <person name="Ehlers B."/>
            <person name="Leendertz F.H."/>
        </authorList>
    </citation>
    <scope>NUCLEOTIDE SEQUENCE [LARGE SCALE GENOMIC DNA]</scope>
    <source>
        <strain evidence="3 4">CGMCC 1.05381</strain>
    </source>
</reference>
<keyword evidence="1" id="KW-0812">Transmembrane</keyword>
<dbReference type="PANTHER" id="PTHR19372:SF7">
    <property type="entry name" value="SULFITE OXIDASE, MITOCHONDRIAL"/>
    <property type="match status" value="1"/>
</dbReference>
<proteinExistence type="predicted"/>
<keyword evidence="4" id="KW-1185">Reference proteome</keyword>
<dbReference type="PANTHER" id="PTHR19372">
    <property type="entry name" value="SULFITE REDUCTASE"/>
    <property type="match status" value="1"/>
</dbReference>
<evidence type="ECO:0000259" key="2">
    <source>
        <dbReference type="Pfam" id="PF00174"/>
    </source>
</evidence>